<evidence type="ECO:0000313" key="4">
    <source>
        <dbReference type="EMBL" id="MDM1048823.1"/>
    </source>
</evidence>
<feature type="chain" id="PRO_5045565399" evidence="3">
    <location>
        <begin position="26"/>
        <end position="263"/>
    </location>
</feature>
<feature type="signal peptide" evidence="3">
    <location>
        <begin position="1"/>
        <end position="25"/>
    </location>
</feature>
<dbReference type="Proteomes" id="UP001170954">
    <property type="component" value="Unassembled WGS sequence"/>
</dbReference>
<dbReference type="PANTHER" id="PTHR43695">
    <property type="entry name" value="PUTATIVE (AFU_ORTHOLOGUE AFUA_2G17250)-RELATED"/>
    <property type="match status" value="1"/>
</dbReference>
<organism evidence="4 5">
    <name type="scientific">Sphingobacterium hotanense</name>
    <dbReference type="NCBI Taxonomy" id="649196"/>
    <lineage>
        <taxon>Bacteria</taxon>
        <taxon>Pseudomonadati</taxon>
        <taxon>Bacteroidota</taxon>
        <taxon>Sphingobacteriia</taxon>
        <taxon>Sphingobacteriales</taxon>
        <taxon>Sphingobacteriaceae</taxon>
        <taxon>Sphingobacterium</taxon>
    </lineage>
</organism>
<protein>
    <submittedName>
        <fullName evidence="4">Lysophospholipase</fullName>
    </submittedName>
</protein>
<dbReference type="InterPro" id="IPR037459">
    <property type="entry name" value="RhgT-like"/>
</dbReference>
<dbReference type="InterPro" id="IPR036514">
    <property type="entry name" value="SGNH_hydro_sf"/>
</dbReference>
<keyword evidence="3" id="KW-0732">Signal</keyword>
<dbReference type="InterPro" id="IPR001087">
    <property type="entry name" value="GDSL"/>
</dbReference>
<gene>
    <name evidence="4" type="ORF">HX018_11320</name>
</gene>
<reference evidence="4" key="1">
    <citation type="submission" date="2020-06" db="EMBL/GenBank/DDBJ databases">
        <authorList>
            <person name="Dong N."/>
        </authorList>
    </citation>
    <scope>NUCLEOTIDE SEQUENCE</scope>
    <source>
        <strain evidence="4">R1692</strain>
    </source>
</reference>
<comment type="caution">
    <text evidence="4">The sequence shown here is derived from an EMBL/GenBank/DDBJ whole genome shotgun (WGS) entry which is preliminary data.</text>
</comment>
<dbReference type="Pfam" id="PF00657">
    <property type="entry name" value="Lipase_GDSL"/>
    <property type="match status" value="1"/>
</dbReference>
<evidence type="ECO:0000256" key="2">
    <source>
        <dbReference type="ARBA" id="ARBA00022801"/>
    </source>
</evidence>
<keyword evidence="5" id="KW-1185">Reference proteome</keyword>
<evidence type="ECO:0000313" key="5">
    <source>
        <dbReference type="Proteomes" id="UP001170954"/>
    </source>
</evidence>
<dbReference type="Gene3D" id="3.40.50.1110">
    <property type="entry name" value="SGNH hydrolase"/>
    <property type="match status" value="1"/>
</dbReference>
<reference evidence="4" key="2">
    <citation type="journal article" date="2022" name="Sci. Total Environ.">
        <title>Prevalence, transmission, and molecular epidemiology of tet(X)-positive bacteria among humans, animals, and environmental niches in China: An epidemiological, and genomic-based study.</title>
        <authorList>
            <person name="Dong N."/>
            <person name="Zeng Y."/>
            <person name="Cai C."/>
            <person name="Sun C."/>
            <person name="Lu J."/>
            <person name="Liu C."/>
            <person name="Zhou H."/>
            <person name="Sun Q."/>
            <person name="Shu L."/>
            <person name="Wang H."/>
            <person name="Wang Y."/>
            <person name="Wang S."/>
            <person name="Wu C."/>
            <person name="Chan E.W."/>
            <person name="Chen G."/>
            <person name="Shen Z."/>
            <person name="Chen S."/>
            <person name="Zhang R."/>
        </authorList>
    </citation>
    <scope>NUCLEOTIDE SEQUENCE</scope>
    <source>
        <strain evidence="4">R1692</strain>
    </source>
</reference>
<evidence type="ECO:0000256" key="1">
    <source>
        <dbReference type="ARBA" id="ARBA00008668"/>
    </source>
</evidence>
<evidence type="ECO:0000256" key="3">
    <source>
        <dbReference type="SAM" id="SignalP"/>
    </source>
</evidence>
<name>A0ABT7NPA6_9SPHI</name>
<dbReference type="SUPFAM" id="SSF52266">
    <property type="entry name" value="SGNH hydrolase"/>
    <property type="match status" value="1"/>
</dbReference>
<dbReference type="PANTHER" id="PTHR43695:SF1">
    <property type="entry name" value="RHAMNOGALACTURONAN ACETYLESTERASE"/>
    <property type="match status" value="1"/>
</dbReference>
<comment type="similarity">
    <text evidence="1">Belongs to the 'GDSL' lipolytic enzyme family.</text>
</comment>
<accession>A0ABT7NPA6</accession>
<proteinExistence type="inferred from homology"/>
<dbReference type="EMBL" id="JACAGK010000030">
    <property type="protein sequence ID" value="MDM1048823.1"/>
    <property type="molecule type" value="Genomic_DNA"/>
</dbReference>
<sequence length="263" mass="29660">MSRSKTITLICALCCMLTLSSFLIKQEKQRVYIIGDSTVRNGQGNGSNRQWGWGSFLADYMDSEKVDVFNKALGGTSSRSYFTNRSLWQQILDSLRPGDIVLMQFGHNDSSPIVDSARARGTIRGNSDDYQEVNNPLLKQKEMVYSYGFYLRRFVKNIKDRGARAIICSPIPRNKWEGNEVVKSDYAKWAEEAATQSAADFIPLQDLVATAYQQQGQEYVNTHYFDAKDATHTLKDGAVLNAKLIATYLSNNPKLGLAQWIKK</sequence>
<dbReference type="RefSeq" id="WP_149525485.1">
    <property type="nucleotide sequence ID" value="NZ_CP030848.1"/>
</dbReference>
<keyword evidence="2" id="KW-0378">Hydrolase</keyword>